<dbReference type="EMBL" id="SZYD01000018">
    <property type="protein sequence ID" value="KAD2803971.1"/>
    <property type="molecule type" value="Genomic_DNA"/>
</dbReference>
<dbReference type="PROSITE" id="PS51375">
    <property type="entry name" value="PPR"/>
    <property type="match status" value="7"/>
</dbReference>
<feature type="repeat" description="PPR" evidence="3">
    <location>
        <begin position="220"/>
        <end position="254"/>
    </location>
</feature>
<feature type="repeat" description="PPR" evidence="3">
    <location>
        <begin position="290"/>
        <end position="324"/>
    </location>
</feature>
<evidence type="ECO:0008006" key="6">
    <source>
        <dbReference type="Google" id="ProtNLM"/>
    </source>
</evidence>
<evidence type="ECO:0000256" key="2">
    <source>
        <dbReference type="ARBA" id="ARBA00022737"/>
    </source>
</evidence>
<feature type="repeat" description="PPR" evidence="3">
    <location>
        <begin position="361"/>
        <end position="395"/>
    </location>
</feature>
<evidence type="ECO:0000313" key="4">
    <source>
        <dbReference type="EMBL" id="KAD2803971.1"/>
    </source>
</evidence>
<dbReference type="AlphaFoldDB" id="A0A5N6LQY6"/>
<keyword evidence="2" id="KW-0677">Repeat</keyword>
<accession>A0A5N6LQY6</accession>
<gene>
    <name evidence="4" type="ORF">E3N88_37348</name>
</gene>
<comment type="similarity">
    <text evidence="1">Belongs to the PPR family. P subfamily.</text>
</comment>
<sequence length="551" mass="63150">MPRITVKKIPVLEVYPFENSISAHCCLKLLNFTSNALANQEKYLPDLSENIDIIVSKVKAGASYDEIFHSLMQDQTCNTIPISHNIVSQLLHRFKDDWKSALGIFKWVESHNTYMPLSDSYETMLDILGKMKQTEKMMSLIEQMNNRHLVTIGCIAKVMRRLCGAGKWEDAVTIFDDLHRFGLIKNTESMNLLLDTLCKENRVEQARKIFLELKSCIPPSAYTFNIFVHGWCKVNRVDEAHWSIQEMKGYGYNPSVITYSTVIESYCRHSKFDKAYELLDVMQAQNCPPNVVTFTTIMCYLTKNEEFDEALQIPKMMKLFGCKPDTLFYNALIHTLAKSGRIQEAVDVFEDEMPSFGILPNTSTFNSMIAMFCHHGLDQEALNVLKELQSSQLYRPDIQSFSPLLKMCFKKGKTDVLLGNLLDEMINKHHLSFDLSTYTLLIHGLCRANKCDWAYGFFKEMIDKDITPKYYTCSLLLDEIKQNNNYVAADHIEEPQTARPHERCPLPHRQALEASWRKIVSSLTGTIPDISVKLESKTAEKKIKEYGGSVA</sequence>
<comment type="caution">
    <text evidence="4">The sequence shown here is derived from an EMBL/GenBank/DDBJ whole genome shotgun (WGS) entry which is preliminary data.</text>
</comment>
<feature type="repeat" description="PPR" evidence="3">
    <location>
        <begin position="186"/>
        <end position="216"/>
    </location>
</feature>
<dbReference type="OrthoDB" id="185373at2759"/>
<dbReference type="InterPro" id="IPR011990">
    <property type="entry name" value="TPR-like_helical_dom_sf"/>
</dbReference>
<dbReference type="Pfam" id="PF13041">
    <property type="entry name" value="PPR_2"/>
    <property type="match status" value="3"/>
</dbReference>
<feature type="repeat" description="PPR" evidence="3">
    <location>
        <begin position="255"/>
        <end position="289"/>
    </location>
</feature>
<protein>
    <recommendedName>
        <fullName evidence="6">Pentacotripeptide-repeat region of PRORP domain-containing protein</fullName>
    </recommendedName>
</protein>
<dbReference type="Pfam" id="PF12854">
    <property type="entry name" value="PPR_1"/>
    <property type="match status" value="1"/>
</dbReference>
<name>A0A5N6LQY6_9ASTR</name>
<evidence type="ECO:0000256" key="1">
    <source>
        <dbReference type="ARBA" id="ARBA00007626"/>
    </source>
</evidence>
<feature type="repeat" description="PPR" evidence="3">
    <location>
        <begin position="325"/>
        <end position="360"/>
    </location>
</feature>
<dbReference type="PANTHER" id="PTHR47941">
    <property type="entry name" value="PENTATRICOPEPTIDE REPEAT-CONTAINING PROTEIN 3, MITOCHONDRIAL"/>
    <property type="match status" value="1"/>
</dbReference>
<reference evidence="4 5" key="1">
    <citation type="submission" date="2019-05" db="EMBL/GenBank/DDBJ databases">
        <title>Mikania micrantha, genome provides insights into the molecular mechanism of rapid growth.</title>
        <authorList>
            <person name="Liu B."/>
        </authorList>
    </citation>
    <scope>NUCLEOTIDE SEQUENCE [LARGE SCALE GENOMIC DNA]</scope>
    <source>
        <strain evidence="4">NLD-2019</strain>
        <tissue evidence="4">Leaf</tissue>
    </source>
</reference>
<organism evidence="4 5">
    <name type="scientific">Mikania micrantha</name>
    <name type="common">bitter vine</name>
    <dbReference type="NCBI Taxonomy" id="192012"/>
    <lineage>
        <taxon>Eukaryota</taxon>
        <taxon>Viridiplantae</taxon>
        <taxon>Streptophyta</taxon>
        <taxon>Embryophyta</taxon>
        <taxon>Tracheophyta</taxon>
        <taxon>Spermatophyta</taxon>
        <taxon>Magnoliopsida</taxon>
        <taxon>eudicotyledons</taxon>
        <taxon>Gunneridae</taxon>
        <taxon>Pentapetalae</taxon>
        <taxon>asterids</taxon>
        <taxon>campanulids</taxon>
        <taxon>Asterales</taxon>
        <taxon>Asteraceae</taxon>
        <taxon>Asteroideae</taxon>
        <taxon>Heliantheae alliance</taxon>
        <taxon>Eupatorieae</taxon>
        <taxon>Mikania</taxon>
    </lineage>
</organism>
<feature type="repeat" description="PPR" evidence="3">
    <location>
        <begin position="434"/>
        <end position="468"/>
    </location>
</feature>
<dbReference type="SUPFAM" id="SSF48452">
    <property type="entry name" value="TPR-like"/>
    <property type="match status" value="1"/>
</dbReference>
<dbReference type="InterPro" id="IPR002885">
    <property type="entry name" value="PPR_rpt"/>
</dbReference>
<keyword evidence="5" id="KW-1185">Reference proteome</keyword>
<dbReference type="Gene3D" id="1.25.40.10">
    <property type="entry name" value="Tetratricopeptide repeat domain"/>
    <property type="match status" value="4"/>
</dbReference>
<proteinExistence type="inferred from homology"/>
<evidence type="ECO:0000313" key="5">
    <source>
        <dbReference type="Proteomes" id="UP000326396"/>
    </source>
</evidence>
<dbReference type="NCBIfam" id="TIGR00756">
    <property type="entry name" value="PPR"/>
    <property type="match status" value="6"/>
</dbReference>
<dbReference type="Proteomes" id="UP000326396">
    <property type="component" value="Linkage Group LG8"/>
</dbReference>
<dbReference type="Pfam" id="PF01535">
    <property type="entry name" value="PPR"/>
    <property type="match status" value="2"/>
</dbReference>
<evidence type="ECO:0000256" key="3">
    <source>
        <dbReference type="PROSITE-ProRule" id="PRU00708"/>
    </source>
</evidence>